<dbReference type="GO" id="GO:0005524">
    <property type="term" value="F:ATP binding"/>
    <property type="evidence" value="ECO:0007669"/>
    <property type="project" value="UniProtKB-UniRule"/>
</dbReference>
<comment type="caution">
    <text evidence="10">The sequence shown here is derived from an EMBL/GenBank/DDBJ whole genome shotgun (WGS) entry which is preliminary data.</text>
</comment>
<sequence length="299" mass="33279">MRAPMSPVWIEGTVRLADDTTLHSRWVRGRRIGVGSSGEVYRVSDEGNGLEFAAKLVVPRDQEAAERLAAEMTLMRHLRHPNIVEYIGAAMCSEGEQCILLELCEGGSVRQLLDREHRAGLPHATLHSYGVQLLHALHYLHAHMIIHRDLKGDNVLLDAARTTVKLGDFGSSNELLLHETCSQDVHTIRGSPYWMSPEHIQGARCGRKADVWSYACVLLEMLTGGMPWLTGGAMQPAAGQFAVFRLMTLIVEAKHPPPMPAPEEIPDGLHELMLACFERDLARRPTTVELLEYGWVIDT</sequence>
<evidence type="ECO:0000256" key="2">
    <source>
        <dbReference type="ARBA" id="ARBA00022741"/>
    </source>
</evidence>
<feature type="binding site" evidence="6">
    <location>
        <position position="154"/>
    </location>
    <ligand>
        <name>Mg(2+)</name>
        <dbReference type="ChEBI" id="CHEBI:18420"/>
    </ligand>
</feature>
<dbReference type="InterPro" id="IPR017441">
    <property type="entry name" value="Protein_kinase_ATP_BS"/>
</dbReference>
<dbReference type="GO" id="GO:0046872">
    <property type="term" value="F:metal ion binding"/>
    <property type="evidence" value="ECO:0007669"/>
    <property type="project" value="UniProtKB-KW"/>
</dbReference>
<dbReference type="Proteomes" id="UP000037460">
    <property type="component" value="Unassembled WGS sequence"/>
</dbReference>
<dbReference type="AlphaFoldDB" id="A0A0M0JGW5"/>
<protein>
    <submittedName>
        <fullName evidence="10">Mitogen-activated protein kinase kinase kinase 3-like protein</fullName>
    </submittedName>
</protein>
<evidence type="ECO:0000256" key="8">
    <source>
        <dbReference type="RuleBase" id="RU000304"/>
    </source>
</evidence>
<feature type="domain" description="Protein kinase" evidence="9">
    <location>
        <begin position="26"/>
        <end position="296"/>
    </location>
</feature>
<keyword evidence="3 10" id="KW-0418">Kinase</keyword>
<organism evidence="10 11">
    <name type="scientific">Chrysochromulina tobinii</name>
    <dbReference type="NCBI Taxonomy" id="1460289"/>
    <lineage>
        <taxon>Eukaryota</taxon>
        <taxon>Haptista</taxon>
        <taxon>Haptophyta</taxon>
        <taxon>Prymnesiophyceae</taxon>
        <taxon>Prymnesiales</taxon>
        <taxon>Chrysochromulinaceae</taxon>
        <taxon>Chrysochromulina</taxon>
    </lineage>
</organism>
<evidence type="ECO:0000256" key="6">
    <source>
        <dbReference type="PIRSR" id="PIRSR000615-3"/>
    </source>
</evidence>
<keyword evidence="6" id="KW-0460">Magnesium</keyword>
<dbReference type="InterPro" id="IPR050538">
    <property type="entry name" value="MAP_kinase_kinase_kinase"/>
</dbReference>
<dbReference type="PIRSF" id="PIRSF000615">
    <property type="entry name" value="TyrPK_CSF1-R"/>
    <property type="match status" value="1"/>
</dbReference>
<accession>A0A0M0JGW5</accession>
<dbReference type="InterPro" id="IPR011009">
    <property type="entry name" value="Kinase-like_dom_sf"/>
</dbReference>
<evidence type="ECO:0000313" key="11">
    <source>
        <dbReference type="Proteomes" id="UP000037460"/>
    </source>
</evidence>
<reference evidence="11" key="1">
    <citation type="journal article" date="2015" name="PLoS Genet.">
        <title>Genome Sequence and Transcriptome Analyses of Chrysochromulina tobin: Metabolic Tools for Enhanced Algal Fitness in the Prominent Order Prymnesiales (Haptophyceae).</title>
        <authorList>
            <person name="Hovde B.T."/>
            <person name="Deodato C.R."/>
            <person name="Hunsperger H.M."/>
            <person name="Ryken S.A."/>
            <person name="Yost W."/>
            <person name="Jha R.K."/>
            <person name="Patterson J."/>
            <person name="Monnat R.J. Jr."/>
            <person name="Barlow S.B."/>
            <person name="Starkenburg S.R."/>
            <person name="Cattolico R.A."/>
        </authorList>
    </citation>
    <scope>NUCLEOTIDE SEQUENCE</scope>
    <source>
        <strain evidence="11">CCMP291</strain>
    </source>
</reference>
<keyword evidence="11" id="KW-1185">Reference proteome</keyword>
<feature type="binding site" evidence="6">
    <location>
        <position position="168"/>
    </location>
    <ligand>
        <name>Mg(2+)</name>
        <dbReference type="ChEBI" id="CHEBI:18420"/>
    </ligand>
</feature>
<evidence type="ECO:0000313" key="10">
    <source>
        <dbReference type="EMBL" id="KOO25572.1"/>
    </source>
</evidence>
<evidence type="ECO:0000256" key="3">
    <source>
        <dbReference type="ARBA" id="ARBA00022777"/>
    </source>
</evidence>
<gene>
    <name evidence="10" type="ORF">Ctob_008579</name>
</gene>
<dbReference type="SMART" id="SM00220">
    <property type="entry name" value="S_TKc"/>
    <property type="match status" value="1"/>
</dbReference>
<dbReference type="PROSITE" id="PS50011">
    <property type="entry name" value="PROTEIN_KINASE_DOM"/>
    <property type="match status" value="1"/>
</dbReference>
<name>A0A0M0JGW5_9EUKA</name>
<dbReference type="InterPro" id="IPR000719">
    <property type="entry name" value="Prot_kinase_dom"/>
</dbReference>
<evidence type="ECO:0000259" key="9">
    <source>
        <dbReference type="PROSITE" id="PS50011"/>
    </source>
</evidence>
<feature type="active site" description="Proton acceptor" evidence="5">
    <location>
        <position position="149"/>
    </location>
</feature>
<feature type="binding site" evidence="7">
    <location>
        <position position="55"/>
    </location>
    <ligand>
        <name>ATP</name>
        <dbReference type="ChEBI" id="CHEBI:30616"/>
    </ligand>
</feature>
<keyword evidence="4 7" id="KW-0067">ATP-binding</keyword>
<keyword evidence="8" id="KW-0723">Serine/threonine-protein kinase</keyword>
<evidence type="ECO:0000256" key="4">
    <source>
        <dbReference type="ARBA" id="ARBA00022840"/>
    </source>
</evidence>
<dbReference type="OrthoDB" id="2914378at2759"/>
<proteinExistence type="inferred from homology"/>
<dbReference type="PROSITE" id="PS00108">
    <property type="entry name" value="PROTEIN_KINASE_ST"/>
    <property type="match status" value="1"/>
</dbReference>
<dbReference type="EMBL" id="JWZX01002956">
    <property type="protein sequence ID" value="KOO25572.1"/>
    <property type="molecule type" value="Genomic_DNA"/>
</dbReference>
<dbReference type="InterPro" id="IPR008271">
    <property type="entry name" value="Ser/Thr_kinase_AS"/>
</dbReference>
<comment type="similarity">
    <text evidence="8">Belongs to the protein kinase superfamily.</text>
</comment>
<keyword evidence="6" id="KW-0479">Metal-binding</keyword>
<dbReference type="PANTHER" id="PTHR48016:SF56">
    <property type="entry name" value="MAPKK KINASE"/>
    <property type="match status" value="1"/>
</dbReference>
<keyword evidence="2 7" id="KW-0547">Nucleotide-binding</keyword>
<dbReference type="Gene3D" id="1.10.510.10">
    <property type="entry name" value="Transferase(Phosphotransferase) domain 1"/>
    <property type="match status" value="1"/>
</dbReference>
<keyword evidence="1" id="KW-0808">Transferase</keyword>
<evidence type="ECO:0000256" key="5">
    <source>
        <dbReference type="PIRSR" id="PIRSR000615-1"/>
    </source>
</evidence>
<evidence type="ECO:0000256" key="7">
    <source>
        <dbReference type="PROSITE-ProRule" id="PRU10141"/>
    </source>
</evidence>
<evidence type="ECO:0000256" key="1">
    <source>
        <dbReference type="ARBA" id="ARBA00022679"/>
    </source>
</evidence>
<dbReference type="SUPFAM" id="SSF56112">
    <property type="entry name" value="Protein kinase-like (PK-like)"/>
    <property type="match status" value="1"/>
</dbReference>
<dbReference type="PANTHER" id="PTHR48016">
    <property type="entry name" value="MAP KINASE KINASE KINASE SSK2-RELATED-RELATED"/>
    <property type="match status" value="1"/>
</dbReference>
<dbReference type="Pfam" id="PF00069">
    <property type="entry name" value="Pkinase"/>
    <property type="match status" value="1"/>
</dbReference>
<dbReference type="GO" id="GO:0004674">
    <property type="term" value="F:protein serine/threonine kinase activity"/>
    <property type="evidence" value="ECO:0007669"/>
    <property type="project" value="UniProtKB-KW"/>
</dbReference>
<dbReference type="PROSITE" id="PS00107">
    <property type="entry name" value="PROTEIN_KINASE_ATP"/>
    <property type="match status" value="1"/>
</dbReference>